<feature type="region of interest" description="Disordered" evidence="1">
    <location>
        <begin position="570"/>
        <end position="594"/>
    </location>
</feature>
<dbReference type="Proteomes" id="UP000655410">
    <property type="component" value="Unassembled WGS sequence"/>
</dbReference>
<keyword evidence="2" id="KW-1133">Transmembrane helix</keyword>
<keyword evidence="2" id="KW-0812">Transmembrane</keyword>
<feature type="transmembrane region" description="Helical" evidence="2">
    <location>
        <begin position="12"/>
        <end position="31"/>
    </location>
</feature>
<dbReference type="InterPro" id="IPR002931">
    <property type="entry name" value="Transglutaminase-like"/>
</dbReference>
<keyword evidence="5" id="KW-1185">Reference proteome</keyword>
<sequence length="749" mass="79246">MKRPASIVPTGRALVDLLFVLALGTAAMIGFQDTFHGSMFLVAGLLGLVLGALLAHLAVELGQPVVVLALFVVVAFFLLGGAVAGPESAASALPLPDTLVDLADKSVHGWKELLTTLPPVDGGPLLALPYLLGLVAGAGTMTLARRLRSAWIPLVGALALLAAVILLGVQDATHLAVIGLVVAVLGVAWVVVRARWQSMTVTIGSRSTSRLVLGAVLCAVAAGGALAIGPRLPGTGEERTVLRTWVEPPFDVGQYPSPLASFRKYTEGYQGPPQYQLKEKPLLAVKGLPEGTRVRFAGMDSYNGIVFGAANDSGTESGNRDTFQKVGSVIKNPARGKEVTATVKVEEGYKGVWLPEAGALTGITLGKGLEDQTDAFRYNLATNTGVVPGGINPGDTYTFRAVLADDELDKKGTTWLGALPGIEAASRFQELATQFAGQNASTPLQQVLAIAAEMKSSGKYTDGGEGAEQFRPGHSLLRLSQFVAADQQMAGNDEQYAAMMAILANQAGVPARVAMGAKVPAGGVIKGKDVHAWVELRAGDGTWRVLDTDEFMGDTPPEQETPQQKKLVAGKVVPPPAPVRPPSSAGDPVEDSLDRLDQHRDSGFEIPGFVWWLLKWVVLPLLMLAAIAGLILFLKKRRSRIRRTTGPAAARVAGAWRDLLDHARDHGHAVSGRATRREQAAGIPVEGLGAVARGADAGVFGRVDPTEEQAEELWRQVDAQRAKMVEPLSRLARWKVALNLASFRPPSRS</sequence>
<evidence type="ECO:0000256" key="2">
    <source>
        <dbReference type="SAM" id="Phobius"/>
    </source>
</evidence>
<dbReference type="EMBL" id="BMNI01000008">
    <property type="protein sequence ID" value="GGO92548.1"/>
    <property type="molecule type" value="Genomic_DNA"/>
</dbReference>
<dbReference type="RefSeq" id="WP_188784749.1">
    <property type="nucleotide sequence ID" value="NZ_BMNI01000008.1"/>
</dbReference>
<protein>
    <recommendedName>
        <fullName evidence="3">Transglutaminase-like domain-containing protein</fullName>
    </recommendedName>
</protein>
<keyword evidence="2" id="KW-0472">Membrane</keyword>
<name>A0ABQ2NDP2_9ACTN</name>
<comment type="caution">
    <text evidence="4">The sequence shown here is derived from an EMBL/GenBank/DDBJ whole genome shotgun (WGS) entry which is preliminary data.</text>
</comment>
<dbReference type="PANTHER" id="PTHR42736">
    <property type="entry name" value="PROTEIN-GLUTAMINE GAMMA-GLUTAMYLTRANSFERASE"/>
    <property type="match status" value="1"/>
</dbReference>
<feature type="transmembrane region" description="Helical" evidence="2">
    <location>
        <begin position="609"/>
        <end position="634"/>
    </location>
</feature>
<feature type="transmembrane region" description="Helical" evidence="2">
    <location>
        <begin position="212"/>
        <end position="232"/>
    </location>
</feature>
<accession>A0ABQ2NDP2</accession>
<feature type="transmembrane region" description="Helical" evidence="2">
    <location>
        <begin position="175"/>
        <end position="192"/>
    </location>
</feature>
<proteinExistence type="predicted"/>
<feature type="transmembrane region" description="Helical" evidence="2">
    <location>
        <begin position="65"/>
        <end position="85"/>
    </location>
</feature>
<dbReference type="PANTHER" id="PTHR42736:SF1">
    <property type="entry name" value="PROTEIN-GLUTAMINE GAMMA-GLUTAMYLTRANSFERASE"/>
    <property type="match status" value="1"/>
</dbReference>
<gene>
    <name evidence="4" type="ORF">GCM10011584_29210</name>
</gene>
<dbReference type="Gene3D" id="3.10.620.30">
    <property type="match status" value="1"/>
</dbReference>
<evidence type="ECO:0000259" key="3">
    <source>
        <dbReference type="Pfam" id="PF01841"/>
    </source>
</evidence>
<evidence type="ECO:0000313" key="4">
    <source>
        <dbReference type="EMBL" id="GGO92548.1"/>
    </source>
</evidence>
<dbReference type="InterPro" id="IPR052901">
    <property type="entry name" value="Bact_TGase-like"/>
</dbReference>
<feature type="transmembrane region" description="Helical" evidence="2">
    <location>
        <begin position="37"/>
        <end position="58"/>
    </location>
</feature>
<organism evidence="4 5">
    <name type="scientific">Nocardioides phosphati</name>
    <dbReference type="NCBI Taxonomy" id="1867775"/>
    <lineage>
        <taxon>Bacteria</taxon>
        <taxon>Bacillati</taxon>
        <taxon>Actinomycetota</taxon>
        <taxon>Actinomycetes</taxon>
        <taxon>Propionibacteriales</taxon>
        <taxon>Nocardioidaceae</taxon>
        <taxon>Nocardioides</taxon>
    </lineage>
</organism>
<dbReference type="SUPFAM" id="SSF54001">
    <property type="entry name" value="Cysteine proteinases"/>
    <property type="match status" value="1"/>
</dbReference>
<dbReference type="InterPro" id="IPR038765">
    <property type="entry name" value="Papain-like_cys_pep_sf"/>
</dbReference>
<reference evidence="5" key="1">
    <citation type="journal article" date="2019" name="Int. J. Syst. Evol. Microbiol.">
        <title>The Global Catalogue of Microorganisms (GCM) 10K type strain sequencing project: providing services to taxonomists for standard genome sequencing and annotation.</title>
        <authorList>
            <consortium name="The Broad Institute Genomics Platform"/>
            <consortium name="The Broad Institute Genome Sequencing Center for Infectious Disease"/>
            <person name="Wu L."/>
            <person name="Ma J."/>
        </authorList>
    </citation>
    <scope>NUCLEOTIDE SEQUENCE [LARGE SCALE GENOMIC DNA]</scope>
    <source>
        <strain evidence="5">CGMCC 4.7371</strain>
    </source>
</reference>
<feature type="transmembrane region" description="Helical" evidence="2">
    <location>
        <begin position="125"/>
        <end position="144"/>
    </location>
</feature>
<evidence type="ECO:0000313" key="5">
    <source>
        <dbReference type="Proteomes" id="UP000655410"/>
    </source>
</evidence>
<feature type="transmembrane region" description="Helical" evidence="2">
    <location>
        <begin position="151"/>
        <end position="169"/>
    </location>
</feature>
<feature type="domain" description="Transglutaminase-like" evidence="3">
    <location>
        <begin position="438"/>
        <end position="547"/>
    </location>
</feature>
<evidence type="ECO:0000256" key="1">
    <source>
        <dbReference type="SAM" id="MobiDB-lite"/>
    </source>
</evidence>
<dbReference type="Pfam" id="PF01841">
    <property type="entry name" value="Transglut_core"/>
    <property type="match status" value="1"/>
</dbReference>